<sequence>MSRGTRAKILAGGALVLGLLIGGCGAQQGQSTGGATGASGQPTSGSATTQAAVMHSQPAQTPSCTDQMDYSGDPRSNAEINSIGAETGTCPPVQKSTQAKAPQGTGVSCTDQMDYSGDPRSNAEINSIGEQTGSCPSVEKSTPVPDSPSTVPCTDQYDYAGDPRSNAEINSIGQETGACPMPQN</sequence>
<proteinExistence type="predicted"/>
<evidence type="ECO:0000313" key="4">
    <source>
        <dbReference type="Proteomes" id="UP001206128"/>
    </source>
</evidence>
<name>A0AAE3KIC6_9PSEU</name>
<dbReference type="AlphaFoldDB" id="A0AAE3KIC6"/>
<evidence type="ECO:0008006" key="5">
    <source>
        <dbReference type="Google" id="ProtNLM"/>
    </source>
</evidence>
<feature type="compositionally biased region" description="Low complexity" evidence="1">
    <location>
        <begin position="141"/>
        <end position="152"/>
    </location>
</feature>
<dbReference type="RefSeq" id="WP_253777644.1">
    <property type="nucleotide sequence ID" value="NZ_JAMTCK010000017.1"/>
</dbReference>
<organism evidence="3 4">
    <name type="scientific">Goodfellowiella coeruleoviolacea</name>
    <dbReference type="NCBI Taxonomy" id="334858"/>
    <lineage>
        <taxon>Bacteria</taxon>
        <taxon>Bacillati</taxon>
        <taxon>Actinomycetota</taxon>
        <taxon>Actinomycetes</taxon>
        <taxon>Pseudonocardiales</taxon>
        <taxon>Pseudonocardiaceae</taxon>
        <taxon>Goodfellowiella</taxon>
    </lineage>
</organism>
<feature type="compositionally biased region" description="Polar residues" evidence="1">
    <location>
        <begin position="57"/>
        <end position="68"/>
    </location>
</feature>
<feature type="compositionally biased region" description="Low complexity" evidence="1">
    <location>
        <begin position="38"/>
        <end position="50"/>
    </location>
</feature>
<evidence type="ECO:0000256" key="1">
    <source>
        <dbReference type="SAM" id="MobiDB-lite"/>
    </source>
</evidence>
<evidence type="ECO:0000313" key="3">
    <source>
        <dbReference type="EMBL" id="MCP2169131.1"/>
    </source>
</evidence>
<feature type="chain" id="PRO_5042124490" description="Secreted protein" evidence="2">
    <location>
        <begin position="27"/>
        <end position="184"/>
    </location>
</feature>
<keyword evidence="4" id="KW-1185">Reference proteome</keyword>
<keyword evidence="2" id="KW-0732">Signal</keyword>
<comment type="caution">
    <text evidence="3">The sequence shown here is derived from an EMBL/GenBank/DDBJ whole genome shotgun (WGS) entry which is preliminary data.</text>
</comment>
<dbReference type="EMBL" id="JAMTCK010000017">
    <property type="protein sequence ID" value="MCP2169131.1"/>
    <property type="molecule type" value="Genomic_DNA"/>
</dbReference>
<feature type="compositionally biased region" description="Polar residues" evidence="1">
    <location>
        <begin position="94"/>
        <end position="113"/>
    </location>
</feature>
<evidence type="ECO:0000256" key="2">
    <source>
        <dbReference type="SAM" id="SignalP"/>
    </source>
</evidence>
<feature type="compositionally biased region" description="Polar residues" evidence="1">
    <location>
        <begin position="123"/>
        <end position="135"/>
    </location>
</feature>
<feature type="signal peptide" evidence="2">
    <location>
        <begin position="1"/>
        <end position="26"/>
    </location>
</feature>
<gene>
    <name evidence="3" type="ORF">LX83_006015</name>
</gene>
<reference evidence="3" key="1">
    <citation type="submission" date="2022-06" db="EMBL/GenBank/DDBJ databases">
        <title>Genomic Encyclopedia of Archaeal and Bacterial Type Strains, Phase II (KMG-II): from individual species to whole genera.</title>
        <authorList>
            <person name="Goeker M."/>
        </authorList>
    </citation>
    <scope>NUCLEOTIDE SEQUENCE</scope>
    <source>
        <strain evidence="3">DSM 43935</strain>
    </source>
</reference>
<dbReference type="PROSITE" id="PS51257">
    <property type="entry name" value="PROKAR_LIPOPROTEIN"/>
    <property type="match status" value="1"/>
</dbReference>
<feature type="region of interest" description="Disordered" evidence="1">
    <location>
        <begin position="29"/>
        <end position="184"/>
    </location>
</feature>
<accession>A0AAE3KIC6</accession>
<protein>
    <recommendedName>
        <fullName evidence="5">Secreted protein</fullName>
    </recommendedName>
</protein>
<dbReference type="Proteomes" id="UP001206128">
    <property type="component" value="Unassembled WGS sequence"/>
</dbReference>